<protein>
    <recommendedName>
        <fullName evidence="10">Autoinducer 2 import system permease protein LsrD</fullName>
    </recommendedName>
</protein>
<evidence type="ECO:0000256" key="7">
    <source>
        <dbReference type="ARBA" id="ARBA00022989"/>
    </source>
</evidence>
<dbReference type="InterPro" id="IPR001851">
    <property type="entry name" value="ABC_transp_permease"/>
</dbReference>
<feature type="transmembrane region" description="Helical" evidence="11">
    <location>
        <begin position="297"/>
        <end position="313"/>
    </location>
</feature>
<sequence>MSANAYLVRMKPAPASLRAVVLLVLLLAAFFVSARVFSPLLLLDNIRQAAPLGVVVLGQALVLMMGRLDLSVGATASMANIVLCATFNGDMANLVPALALTLGAGALVGLANGIMATKLKIPAFLATLATSMIVAGLVVFFTGGSPRGAVPAQFRAVTEAWLFGIVPWSALIWLVLLIGLMLLVHYTMLGRKMILSGANLVAARHSGIPSDGLIVLSFVLCSLLAATGGILLSAITGMASIGVGNGFTLDSIAAAVIGGALFSGGVFLPLGAMAGALILFVVQSLLYLLALPPAAKFIVQGGIIVLALALASFRKGRSS</sequence>
<dbReference type="PANTHER" id="PTHR32196">
    <property type="entry name" value="ABC TRANSPORTER PERMEASE PROTEIN YPHD-RELATED-RELATED"/>
    <property type="match status" value="1"/>
</dbReference>
<comment type="subcellular location">
    <subcellularLocation>
        <location evidence="1">Cell membrane</location>
        <topology evidence="1">Multi-pass membrane protein</topology>
    </subcellularLocation>
</comment>
<feature type="transmembrane region" description="Helical" evidence="11">
    <location>
        <begin position="213"/>
        <end position="235"/>
    </location>
</feature>
<accession>A0A840AIS6</accession>
<feature type="transmembrane region" description="Helical" evidence="11">
    <location>
        <begin position="45"/>
        <end position="63"/>
    </location>
</feature>
<dbReference type="EMBL" id="JACIDS010000002">
    <property type="protein sequence ID" value="MBB3930249.1"/>
    <property type="molecule type" value="Genomic_DNA"/>
</dbReference>
<evidence type="ECO:0000313" key="13">
    <source>
        <dbReference type="Proteomes" id="UP000553963"/>
    </source>
</evidence>
<feature type="transmembrane region" description="Helical" evidence="11">
    <location>
        <begin position="94"/>
        <end position="114"/>
    </location>
</feature>
<organism evidence="12 13">
    <name type="scientific">Kaistia hirudinis</name>
    <dbReference type="NCBI Taxonomy" id="1293440"/>
    <lineage>
        <taxon>Bacteria</taxon>
        <taxon>Pseudomonadati</taxon>
        <taxon>Pseudomonadota</taxon>
        <taxon>Alphaproteobacteria</taxon>
        <taxon>Hyphomicrobiales</taxon>
        <taxon>Kaistiaceae</taxon>
        <taxon>Kaistia</taxon>
    </lineage>
</organism>
<dbReference type="AlphaFoldDB" id="A0A840AIS6"/>
<evidence type="ECO:0000256" key="11">
    <source>
        <dbReference type="SAM" id="Phobius"/>
    </source>
</evidence>
<feature type="transmembrane region" description="Helical" evidence="11">
    <location>
        <begin position="121"/>
        <end position="141"/>
    </location>
</feature>
<evidence type="ECO:0000256" key="3">
    <source>
        <dbReference type="ARBA" id="ARBA00022448"/>
    </source>
</evidence>
<comment type="subunit">
    <text evidence="2">The complex is composed of two ATP-binding proteins (LsrA), two transmembrane proteins (LsrC and LsrD) and a solute-binding protein (LsrB).</text>
</comment>
<evidence type="ECO:0000256" key="4">
    <source>
        <dbReference type="ARBA" id="ARBA00022475"/>
    </source>
</evidence>
<evidence type="ECO:0000256" key="1">
    <source>
        <dbReference type="ARBA" id="ARBA00004651"/>
    </source>
</evidence>
<keyword evidence="7 11" id="KW-1133">Transmembrane helix</keyword>
<evidence type="ECO:0000256" key="5">
    <source>
        <dbReference type="ARBA" id="ARBA00022519"/>
    </source>
</evidence>
<name>A0A840AIS6_9HYPH</name>
<dbReference type="CDD" id="cd06579">
    <property type="entry name" value="TM_PBP1_transp_AraH_like"/>
    <property type="match status" value="1"/>
</dbReference>
<keyword evidence="13" id="KW-1185">Reference proteome</keyword>
<dbReference type="RefSeq" id="WP_183397927.1">
    <property type="nucleotide sequence ID" value="NZ_JACIDS010000002.1"/>
</dbReference>
<keyword evidence="3" id="KW-0813">Transport</keyword>
<dbReference type="PANTHER" id="PTHR32196:SF71">
    <property type="entry name" value="AUTOINDUCER 2 IMPORT SYSTEM PERMEASE PROTEIN LSRD"/>
    <property type="match status" value="1"/>
</dbReference>
<comment type="caution">
    <text evidence="12">The sequence shown here is derived from an EMBL/GenBank/DDBJ whole genome shotgun (WGS) entry which is preliminary data.</text>
</comment>
<evidence type="ECO:0000256" key="10">
    <source>
        <dbReference type="ARBA" id="ARBA00039381"/>
    </source>
</evidence>
<evidence type="ECO:0000256" key="2">
    <source>
        <dbReference type="ARBA" id="ARBA00011262"/>
    </source>
</evidence>
<evidence type="ECO:0000256" key="6">
    <source>
        <dbReference type="ARBA" id="ARBA00022692"/>
    </source>
</evidence>
<dbReference type="Proteomes" id="UP000553963">
    <property type="component" value="Unassembled WGS sequence"/>
</dbReference>
<dbReference type="GO" id="GO:0005886">
    <property type="term" value="C:plasma membrane"/>
    <property type="evidence" value="ECO:0007669"/>
    <property type="project" value="UniProtKB-SubCell"/>
</dbReference>
<dbReference type="GO" id="GO:0022857">
    <property type="term" value="F:transmembrane transporter activity"/>
    <property type="evidence" value="ECO:0007669"/>
    <property type="project" value="InterPro"/>
</dbReference>
<evidence type="ECO:0000256" key="9">
    <source>
        <dbReference type="ARBA" id="ARBA00025439"/>
    </source>
</evidence>
<evidence type="ECO:0000313" key="12">
    <source>
        <dbReference type="EMBL" id="MBB3930249.1"/>
    </source>
</evidence>
<proteinExistence type="predicted"/>
<reference evidence="12 13" key="1">
    <citation type="submission" date="2020-08" db="EMBL/GenBank/DDBJ databases">
        <title>Genomic Encyclopedia of Type Strains, Phase IV (KMG-IV): sequencing the most valuable type-strain genomes for metagenomic binning, comparative biology and taxonomic classification.</title>
        <authorList>
            <person name="Goeker M."/>
        </authorList>
    </citation>
    <scope>NUCLEOTIDE SEQUENCE [LARGE SCALE GENOMIC DNA]</scope>
    <source>
        <strain evidence="12 13">DSM 25966</strain>
    </source>
</reference>
<comment type="function">
    <text evidence="9">Part of the ABC transporter complex LsrABCD involved in autoinducer 2 (AI-2) import. Probably responsible for the translocation of the substrate across the membrane.</text>
</comment>
<feature type="transmembrane region" description="Helical" evidence="11">
    <location>
        <begin position="161"/>
        <end position="184"/>
    </location>
</feature>
<dbReference type="Pfam" id="PF02653">
    <property type="entry name" value="BPD_transp_2"/>
    <property type="match status" value="1"/>
</dbReference>
<keyword evidence="4" id="KW-1003">Cell membrane</keyword>
<keyword evidence="8 11" id="KW-0472">Membrane</keyword>
<keyword evidence="6 11" id="KW-0812">Transmembrane</keyword>
<keyword evidence="5" id="KW-0997">Cell inner membrane</keyword>
<evidence type="ECO:0000256" key="8">
    <source>
        <dbReference type="ARBA" id="ARBA00023136"/>
    </source>
</evidence>
<gene>
    <name evidence="12" type="ORF">GGR25_001288</name>
</gene>
<feature type="transmembrane region" description="Helical" evidence="11">
    <location>
        <begin position="241"/>
        <end position="263"/>
    </location>
</feature>